<dbReference type="PANTHER" id="PTHR10887">
    <property type="entry name" value="DNA2/NAM7 HELICASE FAMILY"/>
    <property type="match status" value="1"/>
</dbReference>
<proteinExistence type="predicted"/>
<dbReference type="SUPFAM" id="SSF52540">
    <property type="entry name" value="P-loop containing nucleoside triphosphate hydrolases"/>
    <property type="match status" value="1"/>
</dbReference>
<dbReference type="Pfam" id="PF13087">
    <property type="entry name" value="AAA_12"/>
    <property type="match status" value="1"/>
</dbReference>
<feature type="domain" description="DNA2/NAM7 helicase helicase" evidence="1">
    <location>
        <begin position="6"/>
        <end position="60"/>
    </location>
</feature>
<dbReference type="OMA" id="HLGWHEH"/>
<dbReference type="CDD" id="cd18808">
    <property type="entry name" value="SF1_C_Upf1"/>
    <property type="match status" value="1"/>
</dbReference>
<sequence>MLSELDAHRLGVFWGPPGSGKTTVIASYVLTALAHGKSFIWLIAQSNVAVKNIAEKLLDFDLHNWKLLVSKDFFQHWHEHLYDKLRANVIISDEFKGVQRELQGCSVVLCTLSMLSNPVLHRQNIFKTFPLRTLIIDEASQIEVGEYFSVFNSHDTIRKVCFIGDDQQYRMPPQIGAFISEAIYSGLLQSWEDHPITGEDMACRFVNVRGQEESDQKSWKNTEECEAILQIAAEFESQGRSYRIITPYEAQRSLMEQGMKDRELIWEDKCFNVDSFQGNEDEYILISLVRTRALGFLSDLRRTNVMLTRCKRGMVIFTNRAFIEGRGSESLVGNLLGYYGDEAWLEAKELQNVESLGL</sequence>
<name>A0A5M3MYX5_CONPW</name>
<feature type="domain" description="DNA2/NAM7 helicase-like C-terminal" evidence="2">
    <location>
        <begin position="166"/>
        <end position="320"/>
    </location>
</feature>
<dbReference type="Proteomes" id="UP000053558">
    <property type="component" value="Unassembled WGS sequence"/>
</dbReference>
<organism evidence="3 4">
    <name type="scientific">Coniophora puteana (strain RWD-64-598)</name>
    <name type="common">Brown rot fungus</name>
    <dbReference type="NCBI Taxonomy" id="741705"/>
    <lineage>
        <taxon>Eukaryota</taxon>
        <taxon>Fungi</taxon>
        <taxon>Dikarya</taxon>
        <taxon>Basidiomycota</taxon>
        <taxon>Agaricomycotina</taxon>
        <taxon>Agaricomycetes</taxon>
        <taxon>Agaricomycetidae</taxon>
        <taxon>Boletales</taxon>
        <taxon>Coniophorineae</taxon>
        <taxon>Coniophoraceae</taxon>
        <taxon>Coniophora</taxon>
    </lineage>
</organism>
<dbReference type="InterPro" id="IPR041679">
    <property type="entry name" value="DNA2/NAM7-like_C"/>
</dbReference>
<dbReference type="EMBL" id="JH711575">
    <property type="protein sequence ID" value="EIW84319.1"/>
    <property type="molecule type" value="Genomic_DNA"/>
</dbReference>
<evidence type="ECO:0000313" key="3">
    <source>
        <dbReference type="EMBL" id="EIW84319.1"/>
    </source>
</evidence>
<dbReference type="GeneID" id="19207407"/>
<keyword evidence="4" id="KW-1185">Reference proteome</keyword>
<dbReference type="KEGG" id="cput:CONPUDRAFT_50679"/>
<gene>
    <name evidence="3" type="ORF">CONPUDRAFT_50679</name>
</gene>
<dbReference type="InterPro" id="IPR041677">
    <property type="entry name" value="DNA2/NAM7_AAA_11"/>
</dbReference>
<evidence type="ECO:0000313" key="4">
    <source>
        <dbReference type="Proteomes" id="UP000053558"/>
    </source>
</evidence>
<dbReference type="PANTHER" id="PTHR10887:SF495">
    <property type="entry name" value="HELICASE SENATAXIN ISOFORM X1-RELATED"/>
    <property type="match status" value="1"/>
</dbReference>
<dbReference type="GO" id="GO:0004386">
    <property type="term" value="F:helicase activity"/>
    <property type="evidence" value="ECO:0007669"/>
    <property type="project" value="InterPro"/>
</dbReference>
<dbReference type="AlphaFoldDB" id="A0A5M3MYX5"/>
<dbReference type="Gene3D" id="3.40.50.300">
    <property type="entry name" value="P-loop containing nucleotide triphosphate hydrolases"/>
    <property type="match status" value="2"/>
</dbReference>
<dbReference type="InterPro" id="IPR027417">
    <property type="entry name" value="P-loop_NTPase"/>
</dbReference>
<protein>
    <recommendedName>
        <fullName evidence="5">P-loop containing nucleoside triphosphate hydrolase protein</fullName>
    </recommendedName>
</protein>
<dbReference type="InterPro" id="IPR047187">
    <property type="entry name" value="SF1_C_Upf1"/>
</dbReference>
<dbReference type="InterPro" id="IPR045055">
    <property type="entry name" value="DNA2/NAM7-like"/>
</dbReference>
<dbReference type="RefSeq" id="XP_007765312.1">
    <property type="nucleotide sequence ID" value="XM_007767122.1"/>
</dbReference>
<evidence type="ECO:0000259" key="1">
    <source>
        <dbReference type="Pfam" id="PF13086"/>
    </source>
</evidence>
<evidence type="ECO:0008006" key="5">
    <source>
        <dbReference type="Google" id="ProtNLM"/>
    </source>
</evidence>
<evidence type="ECO:0000259" key="2">
    <source>
        <dbReference type="Pfam" id="PF13087"/>
    </source>
</evidence>
<reference evidence="4" key="1">
    <citation type="journal article" date="2012" name="Science">
        <title>The Paleozoic origin of enzymatic lignin decomposition reconstructed from 31 fungal genomes.</title>
        <authorList>
            <person name="Floudas D."/>
            <person name="Binder M."/>
            <person name="Riley R."/>
            <person name="Barry K."/>
            <person name="Blanchette R.A."/>
            <person name="Henrissat B."/>
            <person name="Martinez A.T."/>
            <person name="Otillar R."/>
            <person name="Spatafora J.W."/>
            <person name="Yadav J.S."/>
            <person name="Aerts A."/>
            <person name="Benoit I."/>
            <person name="Boyd A."/>
            <person name="Carlson A."/>
            <person name="Copeland A."/>
            <person name="Coutinho P.M."/>
            <person name="de Vries R.P."/>
            <person name="Ferreira P."/>
            <person name="Findley K."/>
            <person name="Foster B."/>
            <person name="Gaskell J."/>
            <person name="Glotzer D."/>
            <person name="Gorecki P."/>
            <person name="Heitman J."/>
            <person name="Hesse C."/>
            <person name="Hori C."/>
            <person name="Igarashi K."/>
            <person name="Jurgens J.A."/>
            <person name="Kallen N."/>
            <person name="Kersten P."/>
            <person name="Kohler A."/>
            <person name="Kuees U."/>
            <person name="Kumar T.K.A."/>
            <person name="Kuo A."/>
            <person name="LaButti K."/>
            <person name="Larrondo L.F."/>
            <person name="Lindquist E."/>
            <person name="Ling A."/>
            <person name="Lombard V."/>
            <person name="Lucas S."/>
            <person name="Lundell T."/>
            <person name="Martin R."/>
            <person name="McLaughlin D.J."/>
            <person name="Morgenstern I."/>
            <person name="Morin E."/>
            <person name="Murat C."/>
            <person name="Nagy L.G."/>
            <person name="Nolan M."/>
            <person name="Ohm R.A."/>
            <person name="Patyshakuliyeva A."/>
            <person name="Rokas A."/>
            <person name="Ruiz-Duenas F.J."/>
            <person name="Sabat G."/>
            <person name="Salamov A."/>
            <person name="Samejima M."/>
            <person name="Schmutz J."/>
            <person name="Slot J.C."/>
            <person name="St John F."/>
            <person name="Stenlid J."/>
            <person name="Sun H."/>
            <person name="Sun S."/>
            <person name="Syed K."/>
            <person name="Tsang A."/>
            <person name="Wiebenga A."/>
            <person name="Young D."/>
            <person name="Pisabarro A."/>
            <person name="Eastwood D.C."/>
            <person name="Martin F."/>
            <person name="Cullen D."/>
            <person name="Grigoriev I.V."/>
            <person name="Hibbett D.S."/>
        </authorList>
    </citation>
    <scope>NUCLEOTIDE SEQUENCE [LARGE SCALE GENOMIC DNA]</scope>
    <source>
        <strain evidence="4">RWD-64-598 SS2</strain>
    </source>
</reference>
<dbReference type="OrthoDB" id="6513042at2759"/>
<dbReference type="CDD" id="cd17934">
    <property type="entry name" value="DEXXQc_Upf1-like"/>
    <property type="match status" value="1"/>
</dbReference>
<dbReference type="Pfam" id="PF13086">
    <property type="entry name" value="AAA_11"/>
    <property type="match status" value="1"/>
</dbReference>
<comment type="caution">
    <text evidence="3">The sequence shown here is derived from an EMBL/GenBank/DDBJ whole genome shotgun (WGS) entry which is preliminary data.</text>
</comment>
<accession>A0A5M3MYX5</accession>